<sequence length="526" mass="58353">MILELKVLQMRMVGDGSVKGFSKDTVSKDRGGNSSTATAVVLVDSDSDESCVEVQGTRGTKLEAVAQDHVFRRHDQRVLDKALSELVGLFPNSCMEAAAADLSAQLKRTSPEMALKRVINSYKEHGVPGPDSVAQSERKSVGRGRIARRGERLGQPQLGVRAGEAHRSHEPHLPCACIERERESVLNVLKDGARNATGALNADVELEKGTHKDADESDVSGNIECGCCFSEYRFEEMVQCAEGHLFCFTCLRRRVEESTFGGSQACSSLACMDTSGCEEYFPWSEVKRALPSDVFAKYEQRQAEDAVVQAKLTGLVYCPFCNMPWEVDPGLRVLKCANERCQKQASCVNCREPSHIPLRCEEVERDSETSLRRTIEERMTEALIRECSACKAALLKSGGCNKVTCRCGQTMCYLCRQPISPNYSHFCQHAGARKGDCNICKKCSLWEMEEEDEIVKSAREAAMNELILNDQNLLKRTIGPTLENAHQKKHRPPPRPPAGLFRPPPPEHYNRVAQAMVHVSVAEQKT</sequence>
<evidence type="ECO:0000256" key="3">
    <source>
        <dbReference type="ARBA" id="ARBA00022723"/>
    </source>
</evidence>
<name>A0A7I4C2Z9_PHYPA</name>
<proteinExistence type="predicted"/>
<dbReference type="Gene3D" id="1.20.120.1750">
    <property type="match status" value="1"/>
</dbReference>
<dbReference type="AlphaFoldDB" id="A0A7I4C2Z9"/>
<dbReference type="InParanoid" id="A0A7I4C2Z9"/>
<evidence type="ECO:0000256" key="1">
    <source>
        <dbReference type="ARBA" id="ARBA00004906"/>
    </source>
</evidence>
<dbReference type="InterPro" id="IPR047544">
    <property type="entry name" value="RING-HC_RBR_RNF216"/>
</dbReference>
<keyword evidence="11" id="KW-1185">Reference proteome</keyword>
<keyword evidence="3" id="KW-0479">Metal-binding</keyword>
<dbReference type="CDD" id="cd16630">
    <property type="entry name" value="RING-HC_RBR_RNF216"/>
    <property type="match status" value="1"/>
</dbReference>
<dbReference type="GO" id="GO:0016740">
    <property type="term" value="F:transferase activity"/>
    <property type="evidence" value="ECO:0007669"/>
    <property type="project" value="UniProtKB-KW"/>
</dbReference>
<dbReference type="InterPro" id="IPR047546">
    <property type="entry name" value="Rcat_RBR_RNF216"/>
</dbReference>
<dbReference type="PANTHER" id="PTHR22770:SF47">
    <property type="entry name" value="E3 UBIQUITIN-PROTEIN LIGASE RNF216"/>
    <property type="match status" value="1"/>
</dbReference>
<dbReference type="CDD" id="cd20353">
    <property type="entry name" value="Rcat_RBR_RNF216"/>
    <property type="match status" value="1"/>
</dbReference>
<dbReference type="EnsemblPlants" id="Pp3c1_620V3.13">
    <property type="protein sequence ID" value="Pp3c1_620V3.13"/>
    <property type="gene ID" value="Pp3c1_620"/>
</dbReference>
<feature type="region of interest" description="Disordered" evidence="8">
    <location>
        <begin position="482"/>
        <end position="502"/>
    </location>
</feature>
<dbReference type="PROSITE" id="PS51873">
    <property type="entry name" value="TRIAD"/>
    <property type="match status" value="1"/>
</dbReference>
<dbReference type="InterPro" id="IPR044066">
    <property type="entry name" value="TRIAD_supradom"/>
</dbReference>
<evidence type="ECO:0000256" key="4">
    <source>
        <dbReference type="ARBA" id="ARBA00022737"/>
    </source>
</evidence>
<dbReference type="GO" id="GO:0008270">
    <property type="term" value="F:zinc ion binding"/>
    <property type="evidence" value="ECO:0007669"/>
    <property type="project" value="UniProtKB-KW"/>
</dbReference>
<protein>
    <recommendedName>
        <fullName evidence="9">RING-type domain-containing protein</fullName>
    </recommendedName>
</protein>
<dbReference type="Pfam" id="PF26191">
    <property type="entry name" value="RING-HC_RBR_RNF216"/>
    <property type="match status" value="1"/>
</dbReference>
<comment type="pathway">
    <text evidence="1">Protein modification; protein ubiquitination.</text>
</comment>
<evidence type="ECO:0000256" key="2">
    <source>
        <dbReference type="ARBA" id="ARBA00022679"/>
    </source>
</evidence>
<dbReference type="InterPro" id="IPR047545">
    <property type="entry name" value="BRcat_RBR_RNF216"/>
</dbReference>
<keyword evidence="5" id="KW-0863">Zinc-finger</keyword>
<evidence type="ECO:0000313" key="11">
    <source>
        <dbReference type="Proteomes" id="UP000006727"/>
    </source>
</evidence>
<dbReference type="SMART" id="SM00647">
    <property type="entry name" value="IBR"/>
    <property type="match status" value="2"/>
</dbReference>
<gene>
    <name evidence="10" type="primary">LOC112291870</name>
</gene>
<accession>A0A7I4C2Z9</accession>
<dbReference type="CDD" id="cd20339">
    <property type="entry name" value="BRcat_RBR_RNF216"/>
    <property type="match status" value="1"/>
</dbReference>
<evidence type="ECO:0000256" key="5">
    <source>
        <dbReference type="ARBA" id="ARBA00022771"/>
    </source>
</evidence>
<dbReference type="EMBL" id="ABEU02000001">
    <property type="status" value="NOT_ANNOTATED_CDS"/>
    <property type="molecule type" value="Genomic_DNA"/>
</dbReference>
<keyword evidence="4" id="KW-0677">Repeat</keyword>
<evidence type="ECO:0000256" key="6">
    <source>
        <dbReference type="ARBA" id="ARBA00022786"/>
    </source>
</evidence>
<keyword evidence="6" id="KW-0833">Ubl conjugation pathway</keyword>
<dbReference type="Gramene" id="Pp3c1_620V3.13">
    <property type="protein sequence ID" value="Pp3c1_620V3.13"/>
    <property type="gene ID" value="Pp3c1_620"/>
</dbReference>
<dbReference type="PANTHER" id="PTHR22770">
    <property type="entry name" value="UBIQUITIN CONJUGATING ENZYME 7 INTERACTING PROTEIN-RELATED"/>
    <property type="match status" value="1"/>
</dbReference>
<feature type="domain" description="RING-type" evidence="9">
    <location>
        <begin position="221"/>
        <end position="441"/>
    </location>
</feature>
<reference evidence="10" key="3">
    <citation type="submission" date="2020-12" db="UniProtKB">
        <authorList>
            <consortium name="EnsemblPlants"/>
        </authorList>
    </citation>
    <scope>IDENTIFICATION</scope>
</reference>
<dbReference type="Pfam" id="PF26200">
    <property type="entry name" value="Rcat_RNF216"/>
    <property type="match status" value="1"/>
</dbReference>
<organism evidence="10 11">
    <name type="scientific">Physcomitrium patens</name>
    <name type="common">Spreading-leaved earth moss</name>
    <name type="synonym">Physcomitrella patens</name>
    <dbReference type="NCBI Taxonomy" id="3218"/>
    <lineage>
        <taxon>Eukaryota</taxon>
        <taxon>Viridiplantae</taxon>
        <taxon>Streptophyta</taxon>
        <taxon>Embryophyta</taxon>
        <taxon>Bryophyta</taxon>
        <taxon>Bryophytina</taxon>
        <taxon>Bryopsida</taxon>
        <taxon>Funariidae</taxon>
        <taxon>Funariales</taxon>
        <taxon>Funariaceae</taxon>
        <taxon>Physcomitrium</taxon>
    </lineage>
</organism>
<dbReference type="InterPro" id="IPR051628">
    <property type="entry name" value="LUBAC_E3_Ligases"/>
</dbReference>
<evidence type="ECO:0000259" key="9">
    <source>
        <dbReference type="PROSITE" id="PS51873"/>
    </source>
</evidence>
<keyword evidence="2" id="KW-0808">Transferase</keyword>
<dbReference type="Proteomes" id="UP000006727">
    <property type="component" value="Chromosome 1"/>
</dbReference>
<evidence type="ECO:0000256" key="8">
    <source>
        <dbReference type="SAM" id="MobiDB-lite"/>
    </source>
</evidence>
<dbReference type="InterPro" id="IPR002867">
    <property type="entry name" value="IBR_dom"/>
</dbReference>
<evidence type="ECO:0000313" key="10">
    <source>
        <dbReference type="EnsemblPlants" id="Pp3c1_620V3.13"/>
    </source>
</evidence>
<keyword evidence="7" id="KW-0862">Zinc</keyword>
<evidence type="ECO:0000256" key="7">
    <source>
        <dbReference type="ARBA" id="ARBA00022833"/>
    </source>
</evidence>
<dbReference type="SUPFAM" id="SSF57850">
    <property type="entry name" value="RING/U-box"/>
    <property type="match status" value="3"/>
</dbReference>
<reference evidence="10 11" key="2">
    <citation type="journal article" date="2018" name="Plant J.">
        <title>The Physcomitrella patens chromosome-scale assembly reveals moss genome structure and evolution.</title>
        <authorList>
            <person name="Lang D."/>
            <person name="Ullrich K.K."/>
            <person name="Murat F."/>
            <person name="Fuchs J."/>
            <person name="Jenkins J."/>
            <person name="Haas F.B."/>
            <person name="Piednoel M."/>
            <person name="Gundlach H."/>
            <person name="Van Bel M."/>
            <person name="Meyberg R."/>
            <person name="Vives C."/>
            <person name="Morata J."/>
            <person name="Symeonidi A."/>
            <person name="Hiss M."/>
            <person name="Muchero W."/>
            <person name="Kamisugi Y."/>
            <person name="Saleh O."/>
            <person name="Blanc G."/>
            <person name="Decker E.L."/>
            <person name="van Gessel N."/>
            <person name="Grimwood J."/>
            <person name="Hayes R.D."/>
            <person name="Graham S.W."/>
            <person name="Gunter L.E."/>
            <person name="McDaniel S.F."/>
            <person name="Hoernstein S.N.W."/>
            <person name="Larsson A."/>
            <person name="Li F.W."/>
            <person name="Perroud P.F."/>
            <person name="Phillips J."/>
            <person name="Ranjan P."/>
            <person name="Rokshar D.S."/>
            <person name="Rothfels C.J."/>
            <person name="Schneider L."/>
            <person name="Shu S."/>
            <person name="Stevenson D.W."/>
            <person name="Thummler F."/>
            <person name="Tillich M."/>
            <person name="Villarreal Aguilar J.C."/>
            <person name="Widiez T."/>
            <person name="Wong G.K."/>
            <person name="Wymore A."/>
            <person name="Zhang Y."/>
            <person name="Zimmer A.D."/>
            <person name="Quatrano R.S."/>
            <person name="Mayer K.F.X."/>
            <person name="Goodstein D."/>
            <person name="Casacuberta J.M."/>
            <person name="Vandepoele K."/>
            <person name="Reski R."/>
            <person name="Cuming A.C."/>
            <person name="Tuskan G.A."/>
            <person name="Maumus F."/>
            <person name="Salse J."/>
            <person name="Schmutz J."/>
            <person name="Rensing S.A."/>
        </authorList>
    </citation>
    <scope>NUCLEOTIDE SEQUENCE [LARGE SCALE GENOMIC DNA]</scope>
    <source>
        <strain evidence="10 11">cv. Gransden 2004</strain>
    </source>
</reference>
<reference evidence="10 11" key="1">
    <citation type="journal article" date="2008" name="Science">
        <title>The Physcomitrella genome reveals evolutionary insights into the conquest of land by plants.</title>
        <authorList>
            <person name="Rensing S."/>
            <person name="Lang D."/>
            <person name="Zimmer A."/>
            <person name="Terry A."/>
            <person name="Salamov A."/>
            <person name="Shapiro H."/>
            <person name="Nishiyama T."/>
            <person name="Perroud P.-F."/>
            <person name="Lindquist E."/>
            <person name="Kamisugi Y."/>
            <person name="Tanahashi T."/>
            <person name="Sakakibara K."/>
            <person name="Fujita T."/>
            <person name="Oishi K."/>
            <person name="Shin-I T."/>
            <person name="Kuroki Y."/>
            <person name="Toyoda A."/>
            <person name="Suzuki Y."/>
            <person name="Hashimoto A."/>
            <person name="Yamaguchi K."/>
            <person name="Sugano A."/>
            <person name="Kohara Y."/>
            <person name="Fujiyama A."/>
            <person name="Anterola A."/>
            <person name="Aoki S."/>
            <person name="Ashton N."/>
            <person name="Barbazuk W.B."/>
            <person name="Barker E."/>
            <person name="Bennetzen J."/>
            <person name="Bezanilla M."/>
            <person name="Blankenship R."/>
            <person name="Cho S.H."/>
            <person name="Dutcher S."/>
            <person name="Estelle M."/>
            <person name="Fawcett J.A."/>
            <person name="Gundlach H."/>
            <person name="Hanada K."/>
            <person name="Heyl A."/>
            <person name="Hicks K.A."/>
            <person name="Hugh J."/>
            <person name="Lohr M."/>
            <person name="Mayer K."/>
            <person name="Melkozernov A."/>
            <person name="Murata T."/>
            <person name="Nelson D."/>
            <person name="Pils B."/>
            <person name="Prigge M."/>
            <person name="Reiss B."/>
            <person name="Renner T."/>
            <person name="Rombauts S."/>
            <person name="Rushton P."/>
            <person name="Sanderfoot A."/>
            <person name="Schween G."/>
            <person name="Shiu S.-H."/>
            <person name="Stueber K."/>
            <person name="Theodoulou F.L."/>
            <person name="Tu H."/>
            <person name="Van de Peer Y."/>
            <person name="Verrier P.J."/>
            <person name="Waters E."/>
            <person name="Wood A."/>
            <person name="Yang L."/>
            <person name="Cove D."/>
            <person name="Cuming A."/>
            <person name="Hasebe M."/>
            <person name="Lucas S."/>
            <person name="Mishler D.B."/>
            <person name="Reski R."/>
            <person name="Grigoriev I."/>
            <person name="Quatrano R.S."/>
            <person name="Boore J.L."/>
        </authorList>
    </citation>
    <scope>NUCLEOTIDE SEQUENCE [LARGE SCALE GENOMIC DNA]</scope>
    <source>
        <strain evidence="10 11">cv. Gransden 2004</strain>
    </source>
</reference>